<comment type="caution">
    <text evidence="1">The sequence shown here is derived from an EMBL/GenBank/DDBJ whole genome shotgun (WGS) entry which is preliminary data.</text>
</comment>
<dbReference type="Proteomes" id="UP000027451">
    <property type="component" value="Unassembled WGS sequence"/>
</dbReference>
<dbReference type="AlphaFoldDB" id="A0A656Q8G0"/>
<evidence type="ECO:0000313" key="1">
    <source>
        <dbReference type="EMBL" id="KDR24804.1"/>
    </source>
</evidence>
<proteinExistence type="predicted"/>
<dbReference type="EMBL" id="JFHD01000066">
    <property type="protein sequence ID" value="KDR24804.1"/>
    <property type="molecule type" value="Genomic_DNA"/>
</dbReference>
<keyword evidence="2" id="KW-1185">Reference proteome</keyword>
<gene>
    <name evidence="1" type="ORF">BG60_33915</name>
</gene>
<evidence type="ECO:0000313" key="2">
    <source>
        <dbReference type="Proteomes" id="UP000027451"/>
    </source>
</evidence>
<organism evidence="1 2">
    <name type="scientific">Caballeronia zhejiangensis</name>
    <dbReference type="NCBI Taxonomy" id="871203"/>
    <lineage>
        <taxon>Bacteria</taxon>
        <taxon>Pseudomonadati</taxon>
        <taxon>Pseudomonadota</taxon>
        <taxon>Betaproteobacteria</taxon>
        <taxon>Burkholderiales</taxon>
        <taxon>Burkholderiaceae</taxon>
        <taxon>Caballeronia</taxon>
    </lineage>
</organism>
<reference evidence="1 2" key="1">
    <citation type="submission" date="2014-03" db="EMBL/GenBank/DDBJ databases">
        <title>Draft Genome Sequences of Four Burkholderia Strains.</title>
        <authorList>
            <person name="Liu X.Y."/>
            <person name="Li C.X."/>
            <person name="Xu J.H."/>
        </authorList>
    </citation>
    <scope>NUCLEOTIDE SEQUENCE [LARGE SCALE GENOMIC DNA]</scope>
    <source>
        <strain evidence="1 2">OP-1</strain>
    </source>
</reference>
<sequence>MSRWSDHLEALRSVAKKRPKLNAPSIKTPAFMSRTTIWIDGRHARTFGGAPMPLSSANDVAAALKAIETLAPKPANLGLHALRVVVGAPFARYHALPWQPLPKPQDWVAAARVQAVQMGAGTEAWRYAVTDGAWEQGRLAAAISEALCAGIERLCKTRKLQLLGIEPAYTFAMQKHAARIREGAIAIVALEETERDAAIAHIGLRRGGGWTAFIALPVTRTREGALDGVLRDAFALCADTPPERRYVIGPGGPGGPDARERWSADAALVEWLPAPWDAAT</sequence>
<accession>A0A656Q8G0</accession>
<protein>
    <submittedName>
        <fullName evidence="1">Uncharacterized protein</fullName>
    </submittedName>
</protein>
<dbReference type="RefSeq" id="WP_034474450.1">
    <property type="nucleotide sequence ID" value="NZ_JFHD01000066.1"/>
</dbReference>
<name>A0A656Q8G0_9BURK</name>